<comment type="subcellular location">
    <subcellularLocation>
        <location evidence="1">Membrane</location>
        <topology evidence="1">Multi-pass membrane protein</topology>
    </subcellularLocation>
</comment>
<evidence type="ECO:0000256" key="2">
    <source>
        <dbReference type="ARBA" id="ARBA00022692"/>
    </source>
</evidence>
<feature type="transmembrane region" description="Helical" evidence="5">
    <location>
        <begin position="313"/>
        <end position="332"/>
    </location>
</feature>
<evidence type="ECO:0000256" key="5">
    <source>
        <dbReference type="SAM" id="Phobius"/>
    </source>
</evidence>
<dbReference type="SUPFAM" id="SSF81340">
    <property type="entry name" value="Clc chloride channel"/>
    <property type="match status" value="1"/>
</dbReference>
<dbReference type="PANTHER" id="PTHR43427">
    <property type="entry name" value="CHLORIDE CHANNEL PROTEIN CLC-E"/>
    <property type="match status" value="1"/>
</dbReference>
<dbReference type="InterPro" id="IPR050368">
    <property type="entry name" value="ClC-type_chloride_channel"/>
</dbReference>
<reference evidence="6 7" key="1">
    <citation type="submission" date="2018-11" db="EMBL/GenBank/DDBJ databases">
        <authorList>
            <person name="Stevens M.J."/>
            <person name="Cernela N."/>
            <person name="Spoerry Serrano N."/>
            <person name="Schmitt S."/>
            <person name="Schrenzel J."/>
            <person name="Stephan R."/>
        </authorList>
    </citation>
    <scope>NUCLEOTIDE SEQUENCE [LARGE SCALE GENOMIC DNA]</scope>
    <source>
        <strain evidence="6 7">PP422</strain>
    </source>
</reference>
<dbReference type="EMBL" id="RSDO01000008">
    <property type="protein sequence ID" value="RRR52925.1"/>
    <property type="molecule type" value="Genomic_DNA"/>
</dbReference>
<evidence type="ECO:0000256" key="4">
    <source>
        <dbReference type="ARBA" id="ARBA00023136"/>
    </source>
</evidence>
<evidence type="ECO:0000313" key="6">
    <source>
        <dbReference type="EMBL" id="RRR52925.1"/>
    </source>
</evidence>
<comment type="caution">
    <text evidence="6">The sequence shown here is derived from an EMBL/GenBank/DDBJ whole genome shotgun (WGS) entry which is preliminary data.</text>
</comment>
<evidence type="ECO:0000256" key="1">
    <source>
        <dbReference type="ARBA" id="ARBA00004141"/>
    </source>
</evidence>
<dbReference type="InterPro" id="IPR001807">
    <property type="entry name" value="ClC"/>
</dbReference>
<dbReference type="Pfam" id="PF00654">
    <property type="entry name" value="Voltage_CLC"/>
    <property type="match status" value="1"/>
</dbReference>
<feature type="transmembrane region" description="Helical" evidence="5">
    <location>
        <begin position="12"/>
        <end position="37"/>
    </location>
</feature>
<dbReference type="Gene3D" id="1.10.3080.10">
    <property type="entry name" value="Clc chloride channel"/>
    <property type="match status" value="1"/>
</dbReference>
<evidence type="ECO:0000256" key="3">
    <source>
        <dbReference type="ARBA" id="ARBA00022989"/>
    </source>
</evidence>
<dbReference type="GO" id="GO:0015108">
    <property type="term" value="F:chloride transmembrane transporter activity"/>
    <property type="evidence" value="ECO:0007669"/>
    <property type="project" value="InterPro"/>
</dbReference>
<feature type="transmembrane region" description="Helical" evidence="5">
    <location>
        <begin position="248"/>
        <end position="266"/>
    </location>
</feature>
<dbReference type="PANTHER" id="PTHR43427:SF12">
    <property type="entry name" value="CHLORIDE TRANSPORTER"/>
    <property type="match status" value="1"/>
</dbReference>
<organism evidence="6 7">
    <name type="scientific">Streptococcus suis</name>
    <dbReference type="NCBI Taxonomy" id="1307"/>
    <lineage>
        <taxon>Bacteria</taxon>
        <taxon>Bacillati</taxon>
        <taxon>Bacillota</taxon>
        <taxon>Bacilli</taxon>
        <taxon>Lactobacillales</taxon>
        <taxon>Streptococcaceae</taxon>
        <taxon>Streptococcus</taxon>
    </lineage>
</organism>
<proteinExistence type="predicted"/>
<reference evidence="6 7" key="2">
    <citation type="submission" date="2018-12" db="EMBL/GenBank/DDBJ databases">
        <title>Whole-genome sequences of fifteen clinical Streptococcus suis strains isolated from pigs between 2006 and 2018.</title>
        <authorList>
            <person name="Stevens M.J.A."/>
            <person name="Cernela N."/>
            <person name="Spoerry Serrano N."/>
            <person name="Schmitt S."/>
            <person name="Schrenzel J."/>
            <person name="Stephan R."/>
        </authorList>
    </citation>
    <scope>NUCLEOTIDE SEQUENCE [LARGE SCALE GENOMIC DNA]</scope>
    <source>
        <strain evidence="6 7">PP422</strain>
    </source>
</reference>
<sequence>MNNKISRTGQLSLFSLIIGLAAGVIETIFGRVLLAIGTIRTDYFSYLIPLLSIAGLLIIFVYQKWGKSVQAGMNLVFQAGQGQDTTIPPILIPLITTTTWLGHLVGASVGREGVAVQLGASISHWLGKLWKSALPKDTMTQIGMAAGFAGLFQTPLAASLFAVEVLVVGSISWVALPYCLLAAIIASSTSHWLGLEKFSHSLSAFPFQFEDLFKWMLVAICLGLIGNCFAWILTHAKAEISTFLPNPYWRMLALGLLLSLFLYLAHLGRYSGLGTNLIEASLSGNTIFAYDWLLKLVFTCLCLIAGFQGGEVTPLFAIGASAGLVLAQWLGLPPELVAALGYCAVFGTATNTLLAPILISYEVFGSAILPYALPVLGVAYFLNRKQTIYGQQIH</sequence>
<feature type="transmembrane region" description="Helical" evidence="5">
    <location>
        <begin position="43"/>
        <end position="62"/>
    </location>
</feature>
<feature type="transmembrane region" description="Helical" evidence="5">
    <location>
        <begin position="215"/>
        <end position="236"/>
    </location>
</feature>
<name>A0A3R8XRP2_STRSU</name>
<protein>
    <submittedName>
        <fullName evidence="6">Voltage-gated chloride channel protein</fullName>
    </submittedName>
</protein>
<keyword evidence="2 5" id="KW-0812">Transmembrane</keyword>
<dbReference type="InterPro" id="IPR014743">
    <property type="entry name" value="Cl-channel_core"/>
</dbReference>
<keyword evidence="3 5" id="KW-1133">Transmembrane helix</keyword>
<feature type="transmembrane region" description="Helical" evidence="5">
    <location>
        <begin position="287"/>
        <end position="307"/>
    </location>
</feature>
<evidence type="ECO:0000313" key="7">
    <source>
        <dbReference type="Proteomes" id="UP000274117"/>
    </source>
</evidence>
<feature type="transmembrane region" description="Helical" evidence="5">
    <location>
        <begin position="339"/>
        <end position="358"/>
    </location>
</feature>
<dbReference type="GO" id="GO:0016020">
    <property type="term" value="C:membrane"/>
    <property type="evidence" value="ECO:0007669"/>
    <property type="project" value="UniProtKB-SubCell"/>
</dbReference>
<accession>A0A3R8XRP2</accession>
<feature type="transmembrane region" description="Helical" evidence="5">
    <location>
        <begin position="364"/>
        <end position="382"/>
    </location>
</feature>
<gene>
    <name evidence="6" type="ORF">EI998_05405</name>
</gene>
<dbReference type="AlphaFoldDB" id="A0A3R8XRP2"/>
<feature type="transmembrane region" description="Helical" evidence="5">
    <location>
        <begin position="175"/>
        <end position="195"/>
    </location>
</feature>
<keyword evidence="4 5" id="KW-0472">Membrane</keyword>
<dbReference type="Proteomes" id="UP000274117">
    <property type="component" value="Unassembled WGS sequence"/>
</dbReference>
<feature type="transmembrane region" description="Helical" evidence="5">
    <location>
        <begin position="142"/>
        <end position="163"/>
    </location>
</feature>